<comment type="subcellular location">
    <subcellularLocation>
        <location evidence="1">Membrane</location>
        <topology evidence="1">Multi-pass membrane protein</topology>
    </subcellularLocation>
</comment>
<protein>
    <submittedName>
        <fullName evidence="11">Uncharacterized protein</fullName>
    </submittedName>
</protein>
<dbReference type="SUPFAM" id="SSF103473">
    <property type="entry name" value="MFS general substrate transporter"/>
    <property type="match status" value="1"/>
</dbReference>
<dbReference type="GO" id="GO:0008270">
    <property type="term" value="F:zinc ion binding"/>
    <property type="evidence" value="ECO:0007669"/>
    <property type="project" value="InterPro"/>
</dbReference>
<dbReference type="PANTHER" id="PTHR43791:SF91">
    <property type="entry name" value="MAJOR FACILITATOR SUPERFAMILY (MFS) PROFILE DOMAIN-CONTAINING PROTEIN-RELATED"/>
    <property type="match status" value="1"/>
</dbReference>
<evidence type="ECO:0000256" key="8">
    <source>
        <dbReference type="SAM" id="Phobius"/>
    </source>
</evidence>
<dbReference type="GO" id="GO:0006351">
    <property type="term" value="P:DNA-templated transcription"/>
    <property type="evidence" value="ECO:0007669"/>
    <property type="project" value="InterPro"/>
</dbReference>
<dbReference type="InterPro" id="IPR011701">
    <property type="entry name" value="MFS"/>
</dbReference>
<proteinExistence type="predicted"/>
<evidence type="ECO:0000256" key="1">
    <source>
        <dbReference type="ARBA" id="ARBA00004141"/>
    </source>
</evidence>
<dbReference type="PANTHER" id="PTHR43791">
    <property type="entry name" value="PERMEASE-RELATED"/>
    <property type="match status" value="1"/>
</dbReference>
<evidence type="ECO:0000256" key="2">
    <source>
        <dbReference type="ARBA" id="ARBA00022448"/>
    </source>
</evidence>
<dbReference type="GO" id="GO:0022857">
    <property type="term" value="F:transmembrane transporter activity"/>
    <property type="evidence" value="ECO:0007669"/>
    <property type="project" value="InterPro"/>
</dbReference>
<dbReference type="CDD" id="cd12148">
    <property type="entry name" value="fungal_TF_MHR"/>
    <property type="match status" value="1"/>
</dbReference>
<dbReference type="InterPro" id="IPR007219">
    <property type="entry name" value="XnlR_reg_dom"/>
</dbReference>
<dbReference type="Proteomes" id="UP000754883">
    <property type="component" value="Unassembled WGS sequence"/>
</dbReference>
<feature type="transmembrane region" description="Helical" evidence="8">
    <location>
        <begin position="829"/>
        <end position="846"/>
    </location>
</feature>
<dbReference type="Pfam" id="PF07690">
    <property type="entry name" value="MFS_1"/>
    <property type="match status" value="1"/>
</dbReference>
<dbReference type="CDD" id="cd00067">
    <property type="entry name" value="GAL4"/>
    <property type="match status" value="1"/>
</dbReference>
<gene>
    <name evidence="11" type="ORF">CBYS24578_00008692</name>
</gene>
<keyword evidence="3 8" id="KW-0812">Transmembrane</keyword>
<evidence type="ECO:0000256" key="3">
    <source>
        <dbReference type="ARBA" id="ARBA00022692"/>
    </source>
</evidence>
<feature type="transmembrane region" description="Helical" evidence="8">
    <location>
        <begin position="920"/>
        <end position="941"/>
    </location>
</feature>
<keyword evidence="4" id="KW-0479">Metal-binding</keyword>
<evidence type="ECO:0000313" key="11">
    <source>
        <dbReference type="EMBL" id="CAG9984205.1"/>
    </source>
</evidence>
<evidence type="ECO:0000256" key="7">
    <source>
        <dbReference type="ARBA" id="ARBA00023242"/>
    </source>
</evidence>
<dbReference type="SUPFAM" id="SSF57701">
    <property type="entry name" value="Zn2/Cys6 DNA-binding domain"/>
    <property type="match status" value="1"/>
</dbReference>
<keyword evidence="5 8" id="KW-1133">Transmembrane helix</keyword>
<dbReference type="SMART" id="SM00906">
    <property type="entry name" value="Fungal_trans"/>
    <property type="match status" value="1"/>
</dbReference>
<feature type="transmembrane region" description="Helical" evidence="8">
    <location>
        <begin position="621"/>
        <end position="644"/>
    </location>
</feature>
<comment type="caution">
    <text evidence="11">The sequence shown here is derived from an EMBL/GenBank/DDBJ whole genome shotgun (WGS) entry which is preliminary data.</text>
</comment>
<keyword evidence="7" id="KW-0539">Nucleus</keyword>
<dbReference type="InterPro" id="IPR001138">
    <property type="entry name" value="Zn2Cys6_DnaBD"/>
</dbReference>
<keyword evidence="6 8" id="KW-0472">Membrane</keyword>
<feature type="transmembrane region" description="Helical" evidence="8">
    <location>
        <begin position="597"/>
        <end position="615"/>
    </location>
</feature>
<dbReference type="PROSITE" id="PS50048">
    <property type="entry name" value="ZN2_CY6_FUNGAL_2"/>
    <property type="match status" value="1"/>
</dbReference>
<dbReference type="InterPro" id="IPR036864">
    <property type="entry name" value="Zn2-C6_fun-type_DNA-bd_sf"/>
</dbReference>
<dbReference type="EMBL" id="CABFNO020001379">
    <property type="protein sequence ID" value="CAG9984205.1"/>
    <property type="molecule type" value="Genomic_DNA"/>
</dbReference>
<feature type="transmembrane region" description="Helical" evidence="8">
    <location>
        <begin position="567"/>
        <end position="585"/>
    </location>
</feature>
<feature type="domain" description="Zn(2)-C6 fungal-type" evidence="9">
    <location>
        <begin position="19"/>
        <end position="48"/>
    </location>
</feature>
<dbReference type="AlphaFoldDB" id="A0A9N9U8G0"/>
<name>A0A9N9U8G0_9HYPO</name>
<dbReference type="InterPro" id="IPR020846">
    <property type="entry name" value="MFS_dom"/>
</dbReference>
<keyword evidence="2" id="KW-0813">Transport</keyword>
<accession>A0A9N9U8G0</accession>
<reference evidence="11 12" key="2">
    <citation type="submission" date="2021-10" db="EMBL/GenBank/DDBJ databases">
        <authorList>
            <person name="Piombo E."/>
        </authorList>
    </citation>
    <scope>NUCLEOTIDE SEQUENCE [LARGE SCALE GENOMIC DNA]</scope>
</reference>
<dbReference type="SMART" id="SM00066">
    <property type="entry name" value="GAL4"/>
    <property type="match status" value="1"/>
</dbReference>
<feature type="transmembrane region" description="Helical" evidence="8">
    <location>
        <begin position="656"/>
        <end position="679"/>
    </location>
</feature>
<sequence length="992" mass="111972">MPSQPATPTRKRKLRVSAACDFCRRRKLRCDAEPQCENCRQRGEACTYATREKKARPSNARIHKLEEENARLRHSLQRPHDALEETQVVITADTISHHGQDVDPYDQPAYEEHEPVDADHSSGPVVSQPVIHASSEPPQEVAFHGPSSVMFNMPKKQQQLSQSSMTQVKNQLLADATRQRQMEVVNLNNNSLDFDGVPPDLGMRLLSLFWNRQYYSGTIVYRPAFMRDMACGGRYFSKLLLNAIYFGASKSLTKSEDVESSGPRGQRGWSFRNKFDSYLHASNSEALWRSEVTTIQALLIVSDALFTWCDERSLSWHYMGIAVNMIIDLGIHVDGSAGLHSKESCAPEDIEVYRRLFWSAYTFDKVQSIYQGRPSRLKDIDNSVPILFLDEYEEYELFNTLTYSATPQQLSRPTYAVSTFRELCQLSIIMDRIIQSIYSEKSSSTSPAELTKTRQSIQTALENWRTSLPSHLSIQLDSPAITSVLPHTLSLFVHNDAATDRAAFLATFSAEEDRAIMRKVDWRFLWLIGVIYLIKNVDYTNAASVKVLQVGQPTNVLIQLGMTDDQYNWVQSIYFISYIIFEVPSNLVLKKMQPRNWQFRIMLTWGAVLACHAAVKNKEGLYAARFVLGMMEAGMFPGIAAQLCSWYRSDEMGKPIMWMFAFSNCSGIVGSLLAYGISYMDGLSGLSAWQWVYLLEGIITILFSGVVYFVLPDYPKSPRSSSWLTPREQEYLEARLSENAPRTSDAAFSTSEVIASLRDPRIWSFMLSQILINLGGYGLSWQLPTVTTSLGFAGLPRNQLLNIPPAGCSVLAIIFAGWFMKRAYVTRPAFIMAICAGCLAFFIVLASTRDKYAVYVACVFGTMFYAVFFIPFWAWRSATLVGSTGTAFTLAFQSSVGQVGGVIGPQMFQSKYAYNGYKVPFAICSAAIGGGWLASALTWWLTRNVEWDVRRIRRLRIKAEREGKVFADDDVQVINERNFYGKGLKRDEEAAL</sequence>
<evidence type="ECO:0000256" key="4">
    <source>
        <dbReference type="ARBA" id="ARBA00022723"/>
    </source>
</evidence>
<dbReference type="PROSITE" id="PS50850">
    <property type="entry name" value="MFS"/>
    <property type="match status" value="1"/>
</dbReference>
<dbReference type="GO" id="GO:0000981">
    <property type="term" value="F:DNA-binding transcription factor activity, RNA polymerase II-specific"/>
    <property type="evidence" value="ECO:0007669"/>
    <property type="project" value="InterPro"/>
</dbReference>
<dbReference type="Gene3D" id="1.20.1250.20">
    <property type="entry name" value="MFS general substrate transporter like domains"/>
    <property type="match status" value="2"/>
</dbReference>
<organism evidence="11 12">
    <name type="scientific">Clonostachys byssicola</name>
    <dbReference type="NCBI Taxonomy" id="160290"/>
    <lineage>
        <taxon>Eukaryota</taxon>
        <taxon>Fungi</taxon>
        <taxon>Dikarya</taxon>
        <taxon>Ascomycota</taxon>
        <taxon>Pezizomycotina</taxon>
        <taxon>Sordariomycetes</taxon>
        <taxon>Hypocreomycetidae</taxon>
        <taxon>Hypocreales</taxon>
        <taxon>Bionectriaceae</taxon>
        <taxon>Clonostachys</taxon>
    </lineage>
</organism>
<dbReference type="Pfam" id="PF04082">
    <property type="entry name" value="Fungal_trans"/>
    <property type="match status" value="1"/>
</dbReference>
<dbReference type="Pfam" id="PF00172">
    <property type="entry name" value="Zn_clus"/>
    <property type="match status" value="1"/>
</dbReference>
<dbReference type="Gene3D" id="4.10.240.10">
    <property type="entry name" value="Zn(2)-C6 fungal-type DNA-binding domain"/>
    <property type="match status" value="1"/>
</dbReference>
<reference evidence="12" key="1">
    <citation type="submission" date="2019-06" db="EMBL/GenBank/DDBJ databases">
        <authorList>
            <person name="Broberg M."/>
        </authorList>
    </citation>
    <scope>NUCLEOTIDE SEQUENCE [LARGE SCALE GENOMIC DNA]</scope>
</reference>
<dbReference type="InterPro" id="IPR036259">
    <property type="entry name" value="MFS_trans_sf"/>
</dbReference>
<evidence type="ECO:0000256" key="5">
    <source>
        <dbReference type="ARBA" id="ARBA00022989"/>
    </source>
</evidence>
<keyword evidence="12" id="KW-1185">Reference proteome</keyword>
<feature type="domain" description="Major facilitator superfamily (MFS) profile" evidence="10">
    <location>
        <begin position="524"/>
        <end position="943"/>
    </location>
</feature>
<evidence type="ECO:0000256" key="6">
    <source>
        <dbReference type="ARBA" id="ARBA00023136"/>
    </source>
</evidence>
<evidence type="ECO:0000259" key="10">
    <source>
        <dbReference type="PROSITE" id="PS50850"/>
    </source>
</evidence>
<evidence type="ECO:0000313" key="12">
    <source>
        <dbReference type="Proteomes" id="UP000754883"/>
    </source>
</evidence>
<dbReference type="GO" id="GO:0016020">
    <property type="term" value="C:membrane"/>
    <property type="evidence" value="ECO:0007669"/>
    <property type="project" value="UniProtKB-SubCell"/>
</dbReference>
<dbReference type="PROSITE" id="PS00463">
    <property type="entry name" value="ZN2_CY6_FUNGAL_1"/>
    <property type="match status" value="1"/>
</dbReference>
<feature type="transmembrane region" description="Helical" evidence="8">
    <location>
        <begin position="803"/>
        <end position="820"/>
    </location>
</feature>
<feature type="transmembrane region" description="Helical" evidence="8">
    <location>
        <begin position="852"/>
        <end position="875"/>
    </location>
</feature>
<feature type="transmembrane region" description="Helical" evidence="8">
    <location>
        <begin position="691"/>
        <end position="711"/>
    </location>
</feature>
<evidence type="ECO:0000259" key="9">
    <source>
        <dbReference type="PROSITE" id="PS50048"/>
    </source>
</evidence>
<dbReference type="OrthoDB" id="2985014at2759"/>
<dbReference type="GO" id="GO:0003677">
    <property type="term" value="F:DNA binding"/>
    <property type="evidence" value="ECO:0007669"/>
    <property type="project" value="InterPro"/>
</dbReference>